<dbReference type="Proteomes" id="UP000001739">
    <property type="component" value="Plasmid pBPHYT01"/>
</dbReference>
<feature type="transmembrane region" description="Helical" evidence="1">
    <location>
        <begin position="187"/>
        <end position="207"/>
    </location>
</feature>
<keyword evidence="1" id="KW-0812">Transmembrane</keyword>
<proteinExistence type="predicted"/>
<name>B2TGY4_PARPJ</name>
<dbReference type="InterPro" id="IPR042094">
    <property type="entry name" value="T2SS_GspF_sf"/>
</dbReference>
<feature type="transmembrane region" description="Helical" evidence="1">
    <location>
        <begin position="128"/>
        <end position="151"/>
    </location>
</feature>
<keyword evidence="1" id="KW-0472">Membrane</keyword>
<geneLocation type="plasmid" evidence="2 3">
    <name>pBPHYT01</name>
</geneLocation>
<dbReference type="InterPro" id="IPR003004">
    <property type="entry name" value="GspF/PilC"/>
</dbReference>
<evidence type="ECO:0000256" key="1">
    <source>
        <dbReference type="SAM" id="Phobius"/>
    </source>
</evidence>
<dbReference type="AlphaFoldDB" id="B2TGY4"/>
<sequence>MFSLIPRLIAPFTDPLHRQKRAFKKERATFYNDLAESMQAEPGTRITTFITRYAERYPKEPVGKLAGHWLNAFREEGSFAEAVRGTVPDDDIGTIAISEKAGDLKAGLFALSEVIAGLDKTKEAMMTVFASSILVFIVLQFYVGFYSFSIIPKIESGLPHDMSIYDVGPVASFMHTLSYSVRTFWPLWFASIFLFIGLSIWAVPNYIGPFRPWLDRHILHFQLYREFRAAQFLTSLSTITQNINNTVLPVPQALQRMEVEATPWVRWHINRILANMENNTEGKGENFATGMVSKKMEYRMIDIAQYADMSDMLDQVGKTILKRTPKEMEQRAQRIQFISRVIMVGIVFAISAGFYYLSFEFQDAVTLNAYMR</sequence>
<dbReference type="OrthoDB" id="7031359at2"/>
<dbReference type="HOGENOM" id="CLU_056146_0_0_4"/>
<dbReference type="PANTHER" id="PTHR30012">
    <property type="entry name" value="GENERAL SECRETION PATHWAY PROTEIN"/>
    <property type="match status" value="1"/>
</dbReference>
<keyword evidence="1" id="KW-1133">Transmembrane helix</keyword>
<dbReference type="PANTHER" id="PTHR30012:SF0">
    <property type="entry name" value="TYPE II SECRETION SYSTEM PROTEIN F-RELATED"/>
    <property type="match status" value="1"/>
</dbReference>
<dbReference type="EMBL" id="CP001054">
    <property type="protein sequence ID" value="ACD21533.1"/>
    <property type="molecule type" value="Genomic_DNA"/>
</dbReference>
<gene>
    <name evidence="2" type="ordered locus">Bphyt_7247</name>
</gene>
<organism evidence="2 3">
    <name type="scientific">Paraburkholderia phytofirmans (strain DSM 17436 / LMG 22146 / PsJN)</name>
    <name type="common">Burkholderia phytofirmans</name>
    <dbReference type="NCBI Taxonomy" id="398527"/>
    <lineage>
        <taxon>Bacteria</taxon>
        <taxon>Pseudomonadati</taxon>
        <taxon>Pseudomonadota</taxon>
        <taxon>Betaproteobacteria</taxon>
        <taxon>Burkholderiales</taxon>
        <taxon>Burkholderiaceae</taxon>
        <taxon>Paraburkholderia</taxon>
    </lineage>
</organism>
<dbReference type="RefSeq" id="WP_012430910.1">
    <property type="nucleotide sequence ID" value="NC_010679.1"/>
</dbReference>
<accession>B2TGY4</accession>
<reference evidence="2 3" key="1">
    <citation type="journal article" date="2011" name="J. Bacteriol.">
        <title>Complete genome sequence of the plant growth-promoting endophyte Burkholderia phytofirmans strain PsJN.</title>
        <authorList>
            <person name="Weilharter A."/>
            <person name="Mitter B."/>
            <person name="Shin M.V."/>
            <person name="Chain P.S."/>
            <person name="Nowak J."/>
            <person name="Sessitsch A."/>
        </authorList>
    </citation>
    <scope>NUCLEOTIDE SEQUENCE [LARGE SCALE GENOMIC DNA]</scope>
    <source>
        <strain evidence="3">DSM 17436 / LMG 22146 / PsJN</strain>
        <plasmid evidence="2 3">pBPHYT01</plasmid>
    </source>
</reference>
<keyword evidence="2" id="KW-0614">Plasmid</keyword>
<protein>
    <submittedName>
        <fullName evidence="2">Type II secretory pathway component PulF-like protein</fullName>
    </submittedName>
</protein>
<evidence type="ECO:0000313" key="2">
    <source>
        <dbReference type="EMBL" id="ACD21533.1"/>
    </source>
</evidence>
<dbReference type="Gene3D" id="1.20.81.30">
    <property type="entry name" value="Type II secretion system (T2SS), domain F"/>
    <property type="match status" value="1"/>
</dbReference>
<feature type="transmembrane region" description="Helical" evidence="1">
    <location>
        <begin position="337"/>
        <end position="357"/>
    </location>
</feature>
<evidence type="ECO:0000313" key="3">
    <source>
        <dbReference type="Proteomes" id="UP000001739"/>
    </source>
</evidence>
<dbReference type="eggNOG" id="COG1459">
    <property type="taxonomic scope" value="Bacteria"/>
</dbReference>
<dbReference type="KEGG" id="bpy:Bphyt_7247"/>